<feature type="coiled-coil region" evidence="1">
    <location>
        <begin position="279"/>
        <end position="376"/>
    </location>
</feature>
<feature type="coiled-coil region" evidence="1">
    <location>
        <begin position="939"/>
        <end position="1051"/>
    </location>
</feature>
<name>A0A0R3RSV2_9BILA</name>
<dbReference type="AlphaFoldDB" id="A0A0R3RSV2"/>
<evidence type="ECO:0000313" key="3">
    <source>
        <dbReference type="WBParaSite" id="EEL_0000496801-mRNA-1"/>
    </source>
</evidence>
<accession>A0A0R3RSV2</accession>
<dbReference type="WBParaSite" id="EEL_0000496801-mRNA-1">
    <property type="protein sequence ID" value="EEL_0000496801-mRNA-1"/>
    <property type="gene ID" value="EEL_0000496801"/>
</dbReference>
<evidence type="ECO:0000256" key="1">
    <source>
        <dbReference type="SAM" id="Coils"/>
    </source>
</evidence>
<keyword evidence="1" id="KW-0175">Coiled coil</keyword>
<feature type="coiled-coil region" evidence="1">
    <location>
        <begin position="130"/>
        <end position="194"/>
    </location>
</feature>
<feature type="coiled-coil region" evidence="1">
    <location>
        <begin position="524"/>
        <end position="597"/>
    </location>
</feature>
<feature type="coiled-coil region" evidence="1">
    <location>
        <begin position="813"/>
        <end position="889"/>
    </location>
</feature>
<organism evidence="2 3">
    <name type="scientific">Elaeophora elaphi</name>
    <dbReference type="NCBI Taxonomy" id="1147741"/>
    <lineage>
        <taxon>Eukaryota</taxon>
        <taxon>Metazoa</taxon>
        <taxon>Ecdysozoa</taxon>
        <taxon>Nematoda</taxon>
        <taxon>Chromadorea</taxon>
        <taxon>Rhabditida</taxon>
        <taxon>Spirurina</taxon>
        <taxon>Spiruromorpha</taxon>
        <taxon>Filarioidea</taxon>
        <taxon>Onchocercidae</taxon>
        <taxon>Elaeophora</taxon>
    </lineage>
</organism>
<evidence type="ECO:0000313" key="2">
    <source>
        <dbReference type="Proteomes" id="UP000050640"/>
    </source>
</evidence>
<keyword evidence="2" id="KW-1185">Reference proteome</keyword>
<reference evidence="3" key="1">
    <citation type="submission" date="2017-02" db="UniProtKB">
        <authorList>
            <consortium name="WormBaseParasite"/>
        </authorList>
    </citation>
    <scope>IDENTIFICATION</scope>
</reference>
<dbReference type="STRING" id="1147741.A0A0R3RSV2"/>
<sequence>MEDRDDGIGSEVNTPRDIQYADEQHHKLIQENKDINAVGDLVASNTPSSVFPDTSTPIRPHSQRIAQRIPEMSPIERARCVESNTAAALDCLGDEASNAVSNDKHYTKLGSVPNIQNLPRHKFSDLATMLRDKHLECIELERENDRLSQLVEKLANENHFQNQVSAEKDNAATLAKEKEKLKETTEEKEAKCRECQCHLQIAEQKLALIKNISIDIETDKMPHAETLKKLQDENAAMQEKISELKFELEIQKEAEKNAEIWREKHNVTKIDMETIQGMKIELEKQLENRQIEIDNLNREKKSCEEECSKFKDLYDVNAEKVVELRKQLHVIEERFGQLQELEQKLETEKKAWEDEREHLQKEKSGLEKRIEQLALANYALSSEKQTLLEADNKGLKDLAAWQEKNGKLTLQNAQLVDELKKYRDMDVRLAECLNELTKKDSLIEELHGEITKINNDLKRFRDEAIYLRNEKTRTKNETGEDWVQEKKKLLSDCEHLKEAVAKNHTLVDQVATEKQKNDELTSLLEKREIELNNIRTLMEAKQKRIEDLMEEKADLKHESIRLKTVLDEVNAEYITFRNQAEVQYQFETARLNEMIEERDERLERLHAKIAAHESYPGQSSTVSSYSVDANSCQDITIWDALPAAIRLQLNEMKEKYQDLNALVHRMMSDPPTKQCTTITKIVENKSTDCLGLDSPAELSHSELIDKGDSHLAACEAESSIAASSGSLTDEPYPEGICETRDTLILMLESVRHAEIRGKLSPNIQQLLEHLLIDIQGSYKSVEQINGAVSRFFANLDLALRKTLSASDDNRLKCEKLEKLCAEMTADIHDARDEVRSALNKCSMYEADIDSLKLQLRYENQNRAELHGKLTQALEEIDNLTKQKDDLTIAVSEAKIVLKRKTDLGNQAARTIKCITNELQEAKKFEDQMNERLRKFCSEKEKVKQLLNERELDIVKLECRLVESTNECKELFTNASLFLGTVRASELQHAESKIDGLQKRNEYLKRKYDKREGFLEEMEALLRAMKIRCEGLQGANQLRESLIKKLKKLLVKLGVDLDNPHLIESKRATALEGRAAKLMRKSKTHMRPSYLDRLKLAKIAQRLEKDTAKIEELEKCRDSDVVHIPSWRSLSTVSSAGSRTDGIRNTGIVAGDAGQTSHVVFENGFEIL</sequence>
<proteinExistence type="predicted"/>
<feature type="coiled-coil region" evidence="1">
    <location>
        <begin position="227"/>
        <end position="254"/>
    </location>
</feature>
<protein>
    <submittedName>
        <fullName evidence="3">Coiled-coil domain-containing protein</fullName>
    </submittedName>
</protein>
<dbReference type="Proteomes" id="UP000050640">
    <property type="component" value="Unplaced"/>
</dbReference>